<dbReference type="InterPro" id="IPR040990">
    <property type="entry name" value="DUF5600"/>
</dbReference>
<dbReference type="GO" id="GO:0006897">
    <property type="term" value="P:endocytosis"/>
    <property type="evidence" value="ECO:0007669"/>
    <property type="project" value="TreeGrafter"/>
</dbReference>
<evidence type="ECO:0000256" key="2">
    <source>
        <dbReference type="ARBA" id="ARBA00004413"/>
    </source>
</evidence>
<feature type="region of interest" description="Disordered" evidence="11">
    <location>
        <begin position="517"/>
        <end position="548"/>
    </location>
</feature>
<sequence>MKKLNVSENKEQERIYTSSIDALKSLYSSKIKPLEQSTKYGDFFSPSLSDSDIEAKPMVLLLGQYSTGKTTFIQYLVERDFPGQNIGPEPTTDRFNALMYGNEDRIIPGNTACVQEDKPFKALSRFGTGFMNKFQCSQCNAPILEKLTFIDTPGVLSGEKQRIGRAYDFPAIVSWFAERSDMILLLFDAHKLDISDEFKSAIECLKGHDDKIKIVLNKADKISAQQLLRVYGALMWSLGKVVKTPEVMRVYLGSFWSGGPLQNPETESLLHSEMVDLMKELLVLPKNAAIRKVNDLVKRARSAKVHAIILSHLRNEMPSVFGKDSKQKELIDNLDKEFYKIQRMYNLPPSDFPDLQRYREQLKLYDFSKFPKINTRMLQTLDEVLSVDFPTLLQKFPLDGSHVPTQYELNPFAIDEVDENIRWTLFEYIDKNSLSAIFATLNPIDGKISGAAAKGPLQQSGLQNDILAKIWRLSDVDKDGKLDLDEFCLAIHLTQCRAKGIEIPDILPPTLIPHSKRGGMLESDFNPSKTIEGAKMKRPSSKNLLKKSGEKSFFKKNNTIDNLKSSTSSTDMN</sequence>
<reference evidence="15" key="1">
    <citation type="submission" date="2020-01" db="EMBL/GenBank/DDBJ databases">
        <title>Development of genomics and gene disruption for Polysphondylium violaceum indicates a role for the polyketide synthase stlB in stalk morphogenesis.</title>
        <authorList>
            <person name="Narita B."/>
            <person name="Kawabe Y."/>
            <person name="Kin K."/>
            <person name="Saito T."/>
            <person name="Gibbs R."/>
            <person name="Kuspa A."/>
            <person name="Muzny D."/>
            <person name="Queller D."/>
            <person name="Richards S."/>
            <person name="Strassman J."/>
            <person name="Sucgang R."/>
            <person name="Worley K."/>
            <person name="Schaap P."/>
        </authorList>
    </citation>
    <scope>NUCLEOTIDE SEQUENCE</scope>
    <source>
        <strain evidence="15">QSvi11</strain>
    </source>
</reference>
<protein>
    <submittedName>
        <fullName evidence="15">Uncharacterized protein</fullName>
    </submittedName>
</protein>
<comment type="caution">
    <text evidence="15">The sequence shown here is derived from an EMBL/GenBank/DDBJ whole genome shotgun (WGS) entry which is preliminary data.</text>
</comment>
<dbReference type="GO" id="GO:0005886">
    <property type="term" value="C:plasma membrane"/>
    <property type="evidence" value="ECO:0007669"/>
    <property type="project" value="UniProtKB-SubCell"/>
</dbReference>
<evidence type="ECO:0000256" key="3">
    <source>
        <dbReference type="ARBA" id="ARBA00022475"/>
    </source>
</evidence>
<accession>A0A8J4PLB5</accession>
<proteinExistence type="predicted"/>
<dbReference type="SUPFAM" id="SSF52540">
    <property type="entry name" value="P-loop containing nucleoside triphosphate hydrolases"/>
    <property type="match status" value="1"/>
</dbReference>
<dbReference type="InterPro" id="IPR045063">
    <property type="entry name" value="Dynamin_N"/>
</dbReference>
<comment type="subcellular location">
    <subcellularLocation>
        <location evidence="2">Cell membrane</location>
        <topology evidence="2">Peripheral membrane protein</topology>
        <orientation evidence="2">Cytoplasmic side</orientation>
    </subcellularLocation>
    <subcellularLocation>
        <location evidence="1">Endosome membrane</location>
        <topology evidence="1">Peripheral membrane protein</topology>
        <orientation evidence="1">Cytoplasmic side</orientation>
    </subcellularLocation>
</comment>
<dbReference type="Gene3D" id="3.40.50.300">
    <property type="entry name" value="P-loop containing nucleotide triphosphate hydrolases"/>
    <property type="match status" value="1"/>
</dbReference>
<name>A0A8J4PLB5_9MYCE</name>
<keyword evidence="8" id="KW-0106">Calcium</keyword>
<dbReference type="InterPro" id="IPR030381">
    <property type="entry name" value="G_DYNAMIN_dom"/>
</dbReference>
<evidence type="ECO:0000256" key="10">
    <source>
        <dbReference type="ARBA" id="ARBA00023136"/>
    </source>
</evidence>
<dbReference type="GO" id="GO:0005509">
    <property type="term" value="F:calcium ion binding"/>
    <property type="evidence" value="ECO:0007669"/>
    <property type="project" value="InterPro"/>
</dbReference>
<feature type="domain" description="EH" evidence="12">
    <location>
        <begin position="430"/>
        <end position="518"/>
    </location>
</feature>
<evidence type="ECO:0000259" key="14">
    <source>
        <dbReference type="PROSITE" id="PS51718"/>
    </source>
</evidence>
<dbReference type="GO" id="GO:0005524">
    <property type="term" value="F:ATP binding"/>
    <property type="evidence" value="ECO:0007669"/>
    <property type="project" value="UniProtKB-KW"/>
</dbReference>
<evidence type="ECO:0000256" key="6">
    <source>
        <dbReference type="ARBA" id="ARBA00022741"/>
    </source>
</evidence>
<dbReference type="PROSITE" id="PS50031">
    <property type="entry name" value="EH"/>
    <property type="match status" value="1"/>
</dbReference>
<dbReference type="InterPro" id="IPR018247">
    <property type="entry name" value="EF_Hand_1_Ca_BS"/>
</dbReference>
<dbReference type="InterPro" id="IPR011992">
    <property type="entry name" value="EF-hand-dom_pair"/>
</dbReference>
<keyword evidence="5" id="KW-0479">Metal-binding</keyword>
<keyword evidence="9" id="KW-0067">ATP-binding</keyword>
<evidence type="ECO:0000256" key="1">
    <source>
        <dbReference type="ARBA" id="ARBA00004125"/>
    </source>
</evidence>
<dbReference type="Pfam" id="PF16880">
    <property type="entry name" value="EHD_N"/>
    <property type="match status" value="1"/>
</dbReference>
<keyword evidence="6" id="KW-0547">Nucleotide-binding</keyword>
<dbReference type="InterPro" id="IPR027417">
    <property type="entry name" value="P-loop_NTPase"/>
</dbReference>
<evidence type="ECO:0000256" key="9">
    <source>
        <dbReference type="ARBA" id="ARBA00022840"/>
    </source>
</evidence>
<evidence type="ECO:0000313" key="16">
    <source>
        <dbReference type="Proteomes" id="UP000695562"/>
    </source>
</evidence>
<dbReference type="SUPFAM" id="SSF47473">
    <property type="entry name" value="EF-hand"/>
    <property type="match status" value="1"/>
</dbReference>
<dbReference type="EMBL" id="AJWJ01000549">
    <property type="protein sequence ID" value="KAF2070060.1"/>
    <property type="molecule type" value="Genomic_DNA"/>
</dbReference>
<evidence type="ECO:0000256" key="8">
    <source>
        <dbReference type="ARBA" id="ARBA00022837"/>
    </source>
</evidence>
<dbReference type="Pfam" id="PF00350">
    <property type="entry name" value="Dynamin_N"/>
    <property type="match status" value="1"/>
</dbReference>
<dbReference type="PANTHER" id="PTHR11216:SF31">
    <property type="entry name" value="AT21416P"/>
    <property type="match status" value="1"/>
</dbReference>
<dbReference type="FunFam" id="3.40.50.300:FF:000147">
    <property type="entry name" value="EH domain-containing protein 1"/>
    <property type="match status" value="1"/>
</dbReference>
<keyword evidence="7" id="KW-0967">Endosome</keyword>
<dbReference type="InterPro" id="IPR002048">
    <property type="entry name" value="EF_hand_dom"/>
</dbReference>
<evidence type="ECO:0000256" key="4">
    <source>
        <dbReference type="ARBA" id="ARBA00022553"/>
    </source>
</evidence>
<dbReference type="OrthoDB" id="1716625at2759"/>
<evidence type="ECO:0000259" key="12">
    <source>
        <dbReference type="PROSITE" id="PS50031"/>
    </source>
</evidence>
<keyword evidence="4" id="KW-0597">Phosphoprotein</keyword>
<dbReference type="InterPro" id="IPR031692">
    <property type="entry name" value="EHD_N"/>
</dbReference>
<dbReference type="Pfam" id="PF12763">
    <property type="entry name" value="EH"/>
    <property type="match status" value="1"/>
</dbReference>
<dbReference type="GO" id="GO:0005525">
    <property type="term" value="F:GTP binding"/>
    <property type="evidence" value="ECO:0007669"/>
    <property type="project" value="InterPro"/>
</dbReference>
<dbReference type="PANTHER" id="PTHR11216">
    <property type="entry name" value="EH DOMAIN"/>
    <property type="match status" value="1"/>
</dbReference>
<feature type="domain" description="Dynamin-type G" evidence="14">
    <location>
        <begin position="53"/>
        <end position="285"/>
    </location>
</feature>
<dbReference type="GO" id="GO:0016197">
    <property type="term" value="P:endosomal transport"/>
    <property type="evidence" value="ECO:0007669"/>
    <property type="project" value="TreeGrafter"/>
</dbReference>
<evidence type="ECO:0000256" key="11">
    <source>
        <dbReference type="SAM" id="MobiDB-lite"/>
    </source>
</evidence>
<feature type="domain" description="EF-hand" evidence="13">
    <location>
        <begin position="462"/>
        <end position="497"/>
    </location>
</feature>
<dbReference type="InterPro" id="IPR000261">
    <property type="entry name" value="EH_dom"/>
</dbReference>
<dbReference type="Gene3D" id="1.10.268.20">
    <property type="match status" value="1"/>
</dbReference>
<dbReference type="Pfam" id="PF18150">
    <property type="entry name" value="DUF5600"/>
    <property type="match status" value="1"/>
</dbReference>
<dbReference type="SMART" id="SM00054">
    <property type="entry name" value="EFh"/>
    <property type="match status" value="1"/>
</dbReference>
<dbReference type="SMART" id="SM00027">
    <property type="entry name" value="EH"/>
    <property type="match status" value="1"/>
</dbReference>
<evidence type="ECO:0000259" key="13">
    <source>
        <dbReference type="PROSITE" id="PS50222"/>
    </source>
</evidence>
<dbReference type="Gene3D" id="1.10.238.10">
    <property type="entry name" value="EF-hand"/>
    <property type="match status" value="1"/>
</dbReference>
<keyword evidence="10" id="KW-0472">Membrane</keyword>
<dbReference type="PROSITE" id="PS00018">
    <property type="entry name" value="EF_HAND_1"/>
    <property type="match status" value="1"/>
</dbReference>
<dbReference type="PROSITE" id="PS51718">
    <property type="entry name" value="G_DYNAMIN_2"/>
    <property type="match status" value="1"/>
</dbReference>
<keyword evidence="16" id="KW-1185">Reference proteome</keyword>
<dbReference type="CDD" id="cd00052">
    <property type="entry name" value="EH"/>
    <property type="match status" value="1"/>
</dbReference>
<dbReference type="GO" id="GO:0010008">
    <property type="term" value="C:endosome membrane"/>
    <property type="evidence" value="ECO:0007669"/>
    <property type="project" value="UniProtKB-SubCell"/>
</dbReference>
<gene>
    <name evidence="15" type="ORF">CYY_008617</name>
</gene>
<keyword evidence="3" id="KW-1003">Cell membrane</keyword>
<evidence type="ECO:0000313" key="15">
    <source>
        <dbReference type="EMBL" id="KAF2070060.1"/>
    </source>
</evidence>
<dbReference type="Proteomes" id="UP000695562">
    <property type="component" value="Unassembled WGS sequence"/>
</dbReference>
<dbReference type="AlphaFoldDB" id="A0A8J4PLB5"/>
<dbReference type="CDD" id="cd09913">
    <property type="entry name" value="EHD"/>
    <property type="match status" value="1"/>
</dbReference>
<dbReference type="PROSITE" id="PS50222">
    <property type="entry name" value="EF_HAND_2"/>
    <property type="match status" value="1"/>
</dbReference>
<organism evidence="15 16">
    <name type="scientific">Polysphondylium violaceum</name>
    <dbReference type="NCBI Taxonomy" id="133409"/>
    <lineage>
        <taxon>Eukaryota</taxon>
        <taxon>Amoebozoa</taxon>
        <taxon>Evosea</taxon>
        <taxon>Eumycetozoa</taxon>
        <taxon>Dictyostelia</taxon>
        <taxon>Dictyosteliales</taxon>
        <taxon>Dictyosteliaceae</taxon>
        <taxon>Polysphondylium</taxon>
    </lineage>
</organism>
<evidence type="ECO:0000256" key="5">
    <source>
        <dbReference type="ARBA" id="ARBA00022723"/>
    </source>
</evidence>
<evidence type="ECO:0000256" key="7">
    <source>
        <dbReference type="ARBA" id="ARBA00022753"/>
    </source>
</evidence>